<evidence type="ECO:0000256" key="2">
    <source>
        <dbReference type="ARBA" id="ARBA00022475"/>
    </source>
</evidence>
<keyword evidence="2" id="KW-1003">Cell membrane</keyword>
<comment type="subcellular location">
    <subcellularLocation>
        <location evidence="1">Cell membrane</location>
        <topology evidence="1">Multi-pass membrane protein</topology>
    </subcellularLocation>
</comment>
<protein>
    <submittedName>
        <fullName evidence="7">DoxX</fullName>
    </submittedName>
</protein>
<keyword evidence="4 6" id="KW-1133">Transmembrane helix</keyword>
<evidence type="ECO:0000313" key="8">
    <source>
        <dbReference type="Proteomes" id="UP000198902"/>
    </source>
</evidence>
<evidence type="ECO:0000256" key="5">
    <source>
        <dbReference type="ARBA" id="ARBA00023136"/>
    </source>
</evidence>
<accession>A0A0D6JNS1</accession>
<evidence type="ECO:0000256" key="4">
    <source>
        <dbReference type="ARBA" id="ARBA00022989"/>
    </source>
</evidence>
<feature type="transmembrane region" description="Helical" evidence="6">
    <location>
        <begin position="21"/>
        <end position="44"/>
    </location>
</feature>
<keyword evidence="5 6" id="KW-0472">Membrane</keyword>
<dbReference type="GO" id="GO:0005886">
    <property type="term" value="C:plasma membrane"/>
    <property type="evidence" value="ECO:0007669"/>
    <property type="project" value="UniProtKB-SubCell"/>
</dbReference>
<feature type="transmembrane region" description="Helical" evidence="6">
    <location>
        <begin position="87"/>
        <end position="108"/>
    </location>
</feature>
<name>A0A0D6JNS1_9EURY</name>
<dbReference type="Pfam" id="PF07681">
    <property type="entry name" value="DoxX"/>
    <property type="match status" value="1"/>
</dbReference>
<dbReference type="InterPro" id="IPR032808">
    <property type="entry name" value="DoxX"/>
</dbReference>
<proteinExistence type="predicted"/>
<dbReference type="InterPro" id="IPR051907">
    <property type="entry name" value="DoxX-like_oxidoreductase"/>
</dbReference>
<dbReference type="EMBL" id="CSTE01000001">
    <property type="protein sequence ID" value="CQR49245.1"/>
    <property type="molecule type" value="Genomic_DNA"/>
</dbReference>
<sequence length="129" mass="12777">MVVSGLGKVLAIGPKASGIPGFSGFLVSLGVPLPIVAAWGVGLVELVGGFLLLVGLFVRVTGALVAVNMLAATALVHLPEGYQSSELTFALALVAVSLVLSGPGSLSLERALFGGELLADGANPAARAD</sequence>
<evidence type="ECO:0000256" key="3">
    <source>
        <dbReference type="ARBA" id="ARBA00022692"/>
    </source>
</evidence>
<dbReference type="Proteomes" id="UP000198902">
    <property type="component" value="Unassembled WGS sequence"/>
</dbReference>
<dbReference type="PANTHER" id="PTHR33452">
    <property type="entry name" value="OXIDOREDUCTASE CATD-RELATED"/>
    <property type="match status" value="1"/>
</dbReference>
<evidence type="ECO:0000313" key="7">
    <source>
        <dbReference type="EMBL" id="CQR49245.1"/>
    </source>
</evidence>
<dbReference type="AlphaFoldDB" id="A0A0D6JNS1"/>
<organism evidence="7 8">
    <name type="scientific">Haloferax massiliensis</name>
    <dbReference type="NCBI Taxonomy" id="1476858"/>
    <lineage>
        <taxon>Archaea</taxon>
        <taxon>Methanobacteriati</taxon>
        <taxon>Methanobacteriota</taxon>
        <taxon>Stenosarchaea group</taxon>
        <taxon>Halobacteria</taxon>
        <taxon>Halobacteriales</taxon>
        <taxon>Haloferacaceae</taxon>
        <taxon>Haloferax</taxon>
    </lineage>
</organism>
<keyword evidence="8" id="KW-1185">Reference proteome</keyword>
<reference evidence="8" key="1">
    <citation type="submission" date="2015-03" db="EMBL/GenBank/DDBJ databases">
        <authorList>
            <person name="Urmite Genomes"/>
        </authorList>
    </citation>
    <scope>NUCLEOTIDE SEQUENCE [LARGE SCALE GENOMIC DNA]</scope>
    <source>
        <strain evidence="8">Arc-Hr</strain>
    </source>
</reference>
<keyword evidence="3 6" id="KW-0812">Transmembrane</keyword>
<dbReference type="PANTHER" id="PTHR33452:SF1">
    <property type="entry name" value="INNER MEMBRANE PROTEIN YPHA-RELATED"/>
    <property type="match status" value="1"/>
</dbReference>
<feature type="transmembrane region" description="Helical" evidence="6">
    <location>
        <begin position="50"/>
        <end position="75"/>
    </location>
</feature>
<evidence type="ECO:0000256" key="6">
    <source>
        <dbReference type="SAM" id="Phobius"/>
    </source>
</evidence>
<gene>
    <name evidence="7" type="ORF">BN996_00702</name>
</gene>
<evidence type="ECO:0000256" key="1">
    <source>
        <dbReference type="ARBA" id="ARBA00004651"/>
    </source>
</evidence>